<evidence type="ECO:0000259" key="3">
    <source>
        <dbReference type="Pfam" id="PF13458"/>
    </source>
</evidence>
<feature type="domain" description="Leucine-binding protein" evidence="3">
    <location>
        <begin position="18"/>
        <end position="337"/>
    </location>
</feature>
<evidence type="ECO:0000313" key="5">
    <source>
        <dbReference type="Proteomes" id="UP001232755"/>
    </source>
</evidence>
<evidence type="ECO:0000256" key="1">
    <source>
        <dbReference type="ARBA" id="ARBA00010062"/>
    </source>
</evidence>
<comment type="similarity">
    <text evidence="1">Belongs to the leucine-binding protein family.</text>
</comment>
<dbReference type="RefSeq" id="WP_307179008.1">
    <property type="nucleotide sequence ID" value="NZ_JAUSYP010000001.1"/>
</dbReference>
<dbReference type="PANTHER" id="PTHR30483:SF6">
    <property type="entry name" value="PERIPLASMIC BINDING PROTEIN OF ABC TRANSPORTER FOR NATURAL AMINO ACIDS"/>
    <property type="match status" value="1"/>
</dbReference>
<protein>
    <submittedName>
        <fullName evidence="4">ABC-type branched-subunit amino acid transport system substrate-binding protein</fullName>
    </submittedName>
</protein>
<dbReference type="InterPro" id="IPR028081">
    <property type="entry name" value="Leu-bd"/>
</dbReference>
<dbReference type="EMBL" id="JAUSYP010000001">
    <property type="protein sequence ID" value="MDQ0753130.1"/>
    <property type="molecule type" value="Genomic_DNA"/>
</dbReference>
<sequence length="370" mass="39448">MNSPPWPPAAERTDGSAVRIGALVPLTRPGWVEAGRHLLAGLDLAVGEANDAGGIAGRPLELVVRDTAADPERAAAAVDELAGLGVAALAGEYHSVVARAAAARADALGLPFLCSSAVLDGLTEQPTEWVARLSPPQSRGWQVYADFLLGAGHSRIAVAAQPSVYWASGTRVLRDYLTPRGGTVIELDMSVLTPTAVRDELVGHRATALLLLVGHPEPAVSIVRSVRRDQRLARIMIGAPAGQPEFAEWVTLLGDDGAAIPFLRYRPERLGALGTRVETTLCERLAEAPSFVAFEGYDTIAVLADLLRTHGKDRARTAASWPRVDVAGTRGRIRFSRVPGVNVWQWAVPPVQVVDRDPASPDRFRILHAG</sequence>
<comment type="caution">
    <text evidence="4">The sequence shown here is derived from an EMBL/GenBank/DDBJ whole genome shotgun (WGS) entry which is preliminary data.</text>
</comment>
<organism evidence="4 5">
    <name type="scientific">Streptomyces africanus</name>
    <dbReference type="NCBI Taxonomy" id="231024"/>
    <lineage>
        <taxon>Bacteria</taxon>
        <taxon>Bacillati</taxon>
        <taxon>Actinomycetota</taxon>
        <taxon>Actinomycetes</taxon>
        <taxon>Kitasatosporales</taxon>
        <taxon>Streptomycetaceae</taxon>
        <taxon>Streptomyces</taxon>
    </lineage>
</organism>
<dbReference type="Gene3D" id="3.40.50.2300">
    <property type="match status" value="2"/>
</dbReference>
<dbReference type="InterPro" id="IPR028082">
    <property type="entry name" value="Peripla_BP_I"/>
</dbReference>
<keyword evidence="5" id="KW-1185">Reference proteome</keyword>
<keyword evidence="2" id="KW-0732">Signal</keyword>
<accession>A0ABU0R1H2</accession>
<dbReference type="Pfam" id="PF13458">
    <property type="entry name" value="Peripla_BP_6"/>
    <property type="match status" value="1"/>
</dbReference>
<dbReference type="Proteomes" id="UP001232755">
    <property type="component" value="Unassembled WGS sequence"/>
</dbReference>
<evidence type="ECO:0000313" key="4">
    <source>
        <dbReference type="EMBL" id="MDQ0753130.1"/>
    </source>
</evidence>
<proteinExistence type="inferred from homology"/>
<dbReference type="SUPFAM" id="SSF53822">
    <property type="entry name" value="Periplasmic binding protein-like I"/>
    <property type="match status" value="1"/>
</dbReference>
<dbReference type="InterPro" id="IPR051010">
    <property type="entry name" value="BCAA_transport"/>
</dbReference>
<dbReference type="PANTHER" id="PTHR30483">
    <property type="entry name" value="LEUCINE-SPECIFIC-BINDING PROTEIN"/>
    <property type="match status" value="1"/>
</dbReference>
<dbReference type="CDD" id="cd06268">
    <property type="entry name" value="PBP1_ABC_transporter_LIVBP-like"/>
    <property type="match status" value="1"/>
</dbReference>
<reference evidence="4 5" key="1">
    <citation type="submission" date="2023-07" db="EMBL/GenBank/DDBJ databases">
        <title>Comparative genomics of wheat-associated soil bacteria to identify genetic determinants of phenazine resistance.</title>
        <authorList>
            <person name="Mouncey N."/>
        </authorList>
    </citation>
    <scope>NUCLEOTIDE SEQUENCE [LARGE SCALE GENOMIC DNA]</scope>
    <source>
        <strain evidence="4 5">B3I12</strain>
    </source>
</reference>
<name>A0ABU0R1H2_9ACTN</name>
<evidence type="ECO:0000256" key="2">
    <source>
        <dbReference type="ARBA" id="ARBA00022729"/>
    </source>
</evidence>
<gene>
    <name evidence="4" type="ORF">QF034_007361</name>
</gene>